<protein>
    <submittedName>
        <fullName evidence="1">Uncharacterized protein</fullName>
    </submittedName>
</protein>
<organism evidence="1 2">
    <name type="scientific">Rhizoctonia solani 123E</name>
    <dbReference type="NCBI Taxonomy" id="1423351"/>
    <lineage>
        <taxon>Eukaryota</taxon>
        <taxon>Fungi</taxon>
        <taxon>Dikarya</taxon>
        <taxon>Basidiomycota</taxon>
        <taxon>Agaricomycotina</taxon>
        <taxon>Agaricomycetes</taxon>
        <taxon>Cantharellales</taxon>
        <taxon>Ceratobasidiaceae</taxon>
        <taxon>Rhizoctonia</taxon>
    </lineage>
</organism>
<keyword evidence="2" id="KW-1185">Reference proteome</keyword>
<sequence>MVRVPVDFMYRAHATTLTDTDFDAMEDNLATFHELKENLVGAEKVYKTDRWFHKIAKLHMLRHWIHAIQELVTWRASNKVEPLEQMVRHIQRQEAIRVHRAYLDSDEYLATDCDDGDEGEDAQEWDLEEIIEHLITNDLDYTTGRLVNQEGPAESVDGAGDEENNIEPIYYPSIFDL</sequence>
<evidence type="ECO:0000313" key="2">
    <source>
        <dbReference type="Proteomes" id="UP000027456"/>
    </source>
</evidence>
<comment type="caution">
    <text evidence="1">The sequence shown here is derived from an EMBL/GenBank/DDBJ whole genome shotgun (WGS) entry which is preliminary data.</text>
</comment>
<dbReference type="EMBL" id="AZST01000073">
    <property type="protein sequence ID" value="KEP53111.1"/>
    <property type="molecule type" value="Genomic_DNA"/>
</dbReference>
<dbReference type="HOGENOM" id="CLU_1518688_0_0_1"/>
<proteinExistence type="predicted"/>
<dbReference type="OrthoDB" id="3232941at2759"/>
<gene>
    <name evidence="1" type="ORF">V565_035330</name>
</gene>
<name>A0A074S193_9AGAM</name>
<reference evidence="1 2" key="1">
    <citation type="submission" date="2013-12" db="EMBL/GenBank/DDBJ databases">
        <authorList>
            <person name="Cubeta M."/>
            <person name="Pakala S."/>
            <person name="Fedorova N."/>
            <person name="Thomas E."/>
            <person name="Dean R."/>
            <person name="Jabaji S."/>
            <person name="Neate S."/>
            <person name="Toda T."/>
            <person name="Tavantzis S."/>
            <person name="Vilgalys R."/>
            <person name="Bharathan N."/>
            <person name="Pakala S."/>
            <person name="Losada L.S."/>
            <person name="Zafar N."/>
            <person name="Nierman W."/>
        </authorList>
    </citation>
    <scope>NUCLEOTIDE SEQUENCE [LARGE SCALE GENOMIC DNA]</scope>
    <source>
        <strain evidence="1 2">123E</strain>
    </source>
</reference>
<dbReference type="Proteomes" id="UP000027456">
    <property type="component" value="Unassembled WGS sequence"/>
</dbReference>
<accession>A0A074S193</accession>
<dbReference type="AlphaFoldDB" id="A0A074S193"/>
<evidence type="ECO:0000313" key="1">
    <source>
        <dbReference type="EMBL" id="KEP53111.1"/>
    </source>
</evidence>